<reference evidence="1 2" key="1">
    <citation type="journal article" date="2020" name="Microorganisms">
        <title>Osmotic Adaptation and Compatible Solute Biosynthesis of Phototrophic Bacteria as Revealed from Genome Analyses.</title>
        <authorList>
            <person name="Imhoff J.F."/>
            <person name="Rahn T."/>
            <person name="Kunzel S."/>
            <person name="Keller A."/>
            <person name="Neulinger S.C."/>
        </authorList>
    </citation>
    <scope>NUCLEOTIDE SEQUENCE [LARGE SCALE GENOMIC DNA]</scope>
    <source>
        <strain evidence="1 2">DSM 15382</strain>
    </source>
</reference>
<dbReference type="InterPro" id="IPR029063">
    <property type="entry name" value="SAM-dependent_MTases_sf"/>
</dbReference>
<proteinExistence type="predicted"/>
<dbReference type="PANTHER" id="PTHR40036:SF1">
    <property type="entry name" value="MACROCIN O-METHYLTRANSFERASE"/>
    <property type="match status" value="1"/>
</dbReference>
<dbReference type="InterPro" id="IPR008884">
    <property type="entry name" value="TylF_MeTrfase"/>
</dbReference>
<dbReference type="Proteomes" id="UP000697995">
    <property type="component" value="Unassembled WGS sequence"/>
</dbReference>
<gene>
    <name evidence="1" type="ORF">CKO45_27975</name>
</gene>
<keyword evidence="2" id="KW-1185">Reference proteome</keyword>
<protein>
    <recommendedName>
        <fullName evidence="3">Macrocin O-methyltransferase</fullName>
    </recommendedName>
</protein>
<dbReference type="Pfam" id="PF05711">
    <property type="entry name" value="TylF"/>
    <property type="match status" value="1"/>
</dbReference>
<evidence type="ECO:0000313" key="1">
    <source>
        <dbReference type="EMBL" id="MBK1662034.1"/>
    </source>
</evidence>
<dbReference type="EMBL" id="NRSG01000432">
    <property type="protein sequence ID" value="MBK1662034.1"/>
    <property type="molecule type" value="Genomic_DNA"/>
</dbReference>
<name>A0ABS1D5F4_9PROT</name>
<sequence length="279" mass="31405">MSLSLAKPLRKVARKALEAGGIVSLSMQEWRALRDMRTLRNVHKQDVVEIEELYRRFVFPDLPRDPKRAEILHNLHGTTVGEGVHIVHYLHRSLAVPGDVCEFGCNEGATSRLLAHEILPEAARRLWLFDSFEGLPAPTEKDRLIDDIAGYGSMDAYQGDMRAHEDQVRDKLALVPFPAERTRIVKGWIDQTLATPDVPAQVAFAYVDFDFYEPIRLALEFLDRTMPPGGHVVVDDYGFFSEGAQLAVDEFVAARGGRWVRHMPEPAAGKFCTLERLGS</sequence>
<evidence type="ECO:0000313" key="2">
    <source>
        <dbReference type="Proteomes" id="UP000697995"/>
    </source>
</evidence>
<accession>A0ABS1D5F4</accession>
<dbReference type="Gene3D" id="3.40.50.150">
    <property type="entry name" value="Vaccinia Virus protein VP39"/>
    <property type="match status" value="1"/>
</dbReference>
<dbReference type="SUPFAM" id="SSF53335">
    <property type="entry name" value="S-adenosyl-L-methionine-dependent methyltransferases"/>
    <property type="match status" value="1"/>
</dbReference>
<comment type="caution">
    <text evidence="1">The sequence shown here is derived from an EMBL/GenBank/DDBJ whole genome shotgun (WGS) entry which is preliminary data.</text>
</comment>
<evidence type="ECO:0008006" key="3">
    <source>
        <dbReference type="Google" id="ProtNLM"/>
    </source>
</evidence>
<dbReference type="PANTHER" id="PTHR40036">
    <property type="entry name" value="MACROCIN O-METHYLTRANSFERASE"/>
    <property type="match status" value="1"/>
</dbReference>
<organism evidence="1 2">
    <name type="scientific">Paracraurococcus ruber</name>
    <dbReference type="NCBI Taxonomy" id="77675"/>
    <lineage>
        <taxon>Bacteria</taxon>
        <taxon>Pseudomonadati</taxon>
        <taxon>Pseudomonadota</taxon>
        <taxon>Alphaproteobacteria</taxon>
        <taxon>Acetobacterales</taxon>
        <taxon>Roseomonadaceae</taxon>
        <taxon>Paracraurococcus</taxon>
    </lineage>
</organism>